<dbReference type="Proteomes" id="UP000029050">
    <property type="component" value="Unassembled WGS sequence"/>
</dbReference>
<accession>A0A087CJ55</accession>
<sequence>MGAGESPSVVVANRTLMPEWGAACGHRIGSVMCRGGKSMRMPRYRGHRRGDWSPRDLAVSMWTMAG</sequence>
<protein>
    <submittedName>
        <fullName evidence="1">Uncharacterized protein</fullName>
    </submittedName>
</protein>
<evidence type="ECO:0000313" key="1">
    <source>
        <dbReference type="EMBL" id="KFI83305.1"/>
    </source>
</evidence>
<proteinExistence type="predicted"/>
<organism evidence="1 2">
    <name type="scientific">Bifidobacterium psychraerophilum</name>
    <dbReference type="NCBI Taxonomy" id="218140"/>
    <lineage>
        <taxon>Bacteria</taxon>
        <taxon>Bacillati</taxon>
        <taxon>Actinomycetota</taxon>
        <taxon>Actinomycetes</taxon>
        <taxon>Bifidobacteriales</taxon>
        <taxon>Bifidobacteriaceae</taxon>
        <taxon>Bifidobacterium</taxon>
    </lineage>
</organism>
<dbReference type="EMBL" id="JGZI01000007">
    <property type="protein sequence ID" value="KFI83305.1"/>
    <property type="molecule type" value="Genomic_DNA"/>
</dbReference>
<name>A0A087CJ55_9BIFI</name>
<keyword evidence="2" id="KW-1185">Reference proteome</keyword>
<gene>
    <name evidence="1" type="ORF">BPSY_2215</name>
</gene>
<evidence type="ECO:0000313" key="2">
    <source>
        <dbReference type="Proteomes" id="UP000029050"/>
    </source>
</evidence>
<dbReference type="AlphaFoldDB" id="A0A087CJ55"/>
<dbReference type="STRING" id="218140.BPSY_2215"/>
<comment type="caution">
    <text evidence="1">The sequence shown here is derived from an EMBL/GenBank/DDBJ whole genome shotgun (WGS) entry which is preliminary data.</text>
</comment>
<reference evidence="1 2" key="1">
    <citation type="submission" date="2014-03" db="EMBL/GenBank/DDBJ databases">
        <title>Genomics of Bifidobacteria.</title>
        <authorList>
            <person name="Ventura M."/>
            <person name="Milani C."/>
            <person name="Lugli G.A."/>
        </authorList>
    </citation>
    <scope>NUCLEOTIDE SEQUENCE [LARGE SCALE GENOMIC DNA]</scope>
    <source>
        <strain evidence="1 2">LMG 21775</strain>
    </source>
</reference>